<feature type="region of interest" description="Disordered" evidence="1">
    <location>
        <begin position="291"/>
        <end position="327"/>
    </location>
</feature>
<feature type="transmembrane region" description="Helical" evidence="2">
    <location>
        <begin position="87"/>
        <end position="108"/>
    </location>
</feature>
<keyword evidence="2" id="KW-0812">Transmembrane</keyword>
<accession>A0A1G2M8Q3</accession>
<feature type="compositionally biased region" description="Polar residues" evidence="1">
    <location>
        <begin position="356"/>
        <end position="367"/>
    </location>
</feature>
<name>A0A1G2M8Q3_9BACT</name>
<dbReference type="Proteomes" id="UP000178121">
    <property type="component" value="Unassembled WGS sequence"/>
</dbReference>
<feature type="compositionally biased region" description="Low complexity" evidence="1">
    <location>
        <begin position="291"/>
        <end position="311"/>
    </location>
</feature>
<dbReference type="AlphaFoldDB" id="A0A1G2M8Q3"/>
<evidence type="ECO:0000256" key="2">
    <source>
        <dbReference type="SAM" id="Phobius"/>
    </source>
</evidence>
<organism evidence="3 4">
    <name type="scientific">Candidatus Taylorbacteria bacterium RIFCSPHIGHO2_01_FULL_51_15</name>
    <dbReference type="NCBI Taxonomy" id="1802304"/>
    <lineage>
        <taxon>Bacteria</taxon>
        <taxon>Candidatus Tayloriibacteriota</taxon>
    </lineage>
</organism>
<keyword evidence="2" id="KW-0472">Membrane</keyword>
<sequence length="423" mass="45720">MCHAIFLWLDFEILNVQIKSNVSLKLTLVQIFGDFPHLLFSFTVGWRKGGINVIPLEEQEVTLTETAVQPRIGYTTHMISRERGVMVLFPLMIVALCALIGSGAYWYVSVRPSSGESESALRAKELKAKLVEARAAVKNGTETLEDLTVLYYATRPFQALMQEQYERMESIAEVRTAIFFDESGVSPIGSVAGTKKKNVEETLKAERRKVIEALERWNEAFRLDLGETLGADDLRQAKKDAETIASYIKALEVFVDTLTPEASGFTPLQIDLYKEEVEAAKEEIQSVLASLASAPPAPSPNSAGEAANANPVTTSGNPSAPKVSVTAEEVLRESEALAEARAEVARLESEIAELETSGTQGGESPSEPQEMAPPPTILDTSPSASEGNASGGEGNAGEGQDFLLPPILVEPGPPKLIQGSNRD</sequence>
<keyword evidence="2" id="KW-1133">Transmembrane helix</keyword>
<comment type="caution">
    <text evidence="3">The sequence shown here is derived from an EMBL/GenBank/DDBJ whole genome shotgun (WGS) entry which is preliminary data.</text>
</comment>
<proteinExistence type="predicted"/>
<evidence type="ECO:0000313" key="3">
    <source>
        <dbReference type="EMBL" id="OHA20203.1"/>
    </source>
</evidence>
<protein>
    <submittedName>
        <fullName evidence="3">Uncharacterized protein</fullName>
    </submittedName>
</protein>
<gene>
    <name evidence="3" type="ORF">A2849_04105</name>
</gene>
<feature type="region of interest" description="Disordered" evidence="1">
    <location>
        <begin position="353"/>
        <end position="423"/>
    </location>
</feature>
<dbReference type="EMBL" id="MHRI01000034">
    <property type="protein sequence ID" value="OHA20203.1"/>
    <property type="molecule type" value="Genomic_DNA"/>
</dbReference>
<evidence type="ECO:0000256" key="1">
    <source>
        <dbReference type="SAM" id="MobiDB-lite"/>
    </source>
</evidence>
<evidence type="ECO:0000313" key="4">
    <source>
        <dbReference type="Proteomes" id="UP000178121"/>
    </source>
</evidence>
<reference evidence="3 4" key="1">
    <citation type="journal article" date="2016" name="Nat. Commun.">
        <title>Thousands of microbial genomes shed light on interconnected biogeochemical processes in an aquifer system.</title>
        <authorList>
            <person name="Anantharaman K."/>
            <person name="Brown C.T."/>
            <person name="Hug L.A."/>
            <person name="Sharon I."/>
            <person name="Castelle C.J."/>
            <person name="Probst A.J."/>
            <person name="Thomas B.C."/>
            <person name="Singh A."/>
            <person name="Wilkins M.J."/>
            <person name="Karaoz U."/>
            <person name="Brodie E.L."/>
            <person name="Williams K.H."/>
            <person name="Hubbard S.S."/>
            <person name="Banfield J.F."/>
        </authorList>
    </citation>
    <scope>NUCLEOTIDE SEQUENCE [LARGE SCALE GENOMIC DNA]</scope>
</reference>